<evidence type="ECO:0000313" key="2">
    <source>
        <dbReference type="EMBL" id="MDH7638383.1"/>
    </source>
</evidence>
<gene>
    <name evidence="2" type="ORF">QGN17_06535</name>
</gene>
<dbReference type="InterPro" id="IPR020471">
    <property type="entry name" value="AKR"/>
</dbReference>
<organism evidence="2 3">
    <name type="scientific">Sphingomonas oryzagri</name>
    <dbReference type="NCBI Taxonomy" id="3042314"/>
    <lineage>
        <taxon>Bacteria</taxon>
        <taxon>Pseudomonadati</taxon>
        <taxon>Pseudomonadota</taxon>
        <taxon>Alphaproteobacteria</taxon>
        <taxon>Sphingomonadales</taxon>
        <taxon>Sphingomonadaceae</taxon>
        <taxon>Sphingomonas</taxon>
    </lineage>
</organism>
<dbReference type="InterPro" id="IPR050523">
    <property type="entry name" value="AKR_Detox_Biosynth"/>
</dbReference>
<name>A0ABT6MZW7_9SPHN</name>
<dbReference type="PRINTS" id="PR00069">
    <property type="entry name" value="ALDKETRDTASE"/>
</dbReference>
<sequence>MWRFYGDDVAGARRLVDAALAAGITLLDTADIYGEHHGFGASETLLGRVLREAPELRDRMVLATKGGIRPGVPYDSRAAWLGQALDDSLRRLGVDHVDLYQIHRPDLLTHPEEAARALDDARQAGKIRAIGVSNHSAAQVQALARFLPVPIVSQQPELSPLYVAPMFDGVLDQAMERNMAVLAWSPIGGGRLMKPESDRDRAVAALLDAAAETAGVDRAAAAYAWLMAHPARPIPILGTQDAARIARANEAYRVRWNRADWYRVLEASLGTKMP</sequence>
<evidence type="ECO:0000259" key="1">
    <source>
        <dbReference type="Pfam" id="PF00248"/>
    </source>
</evidence>
<protein>
    <submittedName>
        <fullName evidence="2">Aldo/keto reductase</fullName>
    </submittedName>
</protein>
<dbReference type="Proteomes" id="UP001160625">
    <property type="component" value="Unassembled WGS sequence"/>
</dbReference>
<proteinExistence type="predicted"/>
<dbReference type="PANTHER" id="PTHR43364:SF1">
    <property type="entry name" value="OXIDOREDUCTASE YDHF"/>
    <property type="match status" value="1"/>
</dbReference>
<dbReference type="InterPro" id="IPR023210">
    <property type="entry name" value="NADP_OxRdtase_dom"/>
</dbReference>
<reference evidence="2" key="1">
    <citation type="submission" date="2023-04" db="EMBL/GenBank/DDBJ databases">
        <title>Sphingomonas sp. MAHUQ-71 isolated from rice field.</title>
        <authorList>
            <person name="Huq M.A."/>
        </authorList>
    </citation>
    <scope>NUCLEOTIDE SEQUENCE</scope>
    <source>
        <strain evidence="2">MAHUQ-71</strain>
    </source>
</reference>
<dbReference type="EMBL" id="JARYGZ010000001">
    <property type="protein sequence ID" value="MDH7638383.1"/>
    <property type="molecule type" value="Genomic_DNA"/>
</dbReference>
<evidence type="ECO:0000313" key="3">
    <source>
        <dbReference type="Proteomes" id="UP001160625"/>
    </source>
</evidence>
<dbReference type="Pfam" id="PF00248">
    <property type="entry name" value="Aldo_ket_red"/>
    <property type="match status" value="1"/>
</dbReference>
<dbReference type="InterPro" id="IPR036812">
    <property type="entry name" value="NAD(P)_OxRdtase_dom_sf"/>
</dbReference>
<comment type="caution">
    <text evidence="2">The sequence shown here is derived from an EMBL/GenBank/DDBJ whole genome shotgun (WGS) entry which is preliminary data.</text>
</comment>
<dbReference type="PANTHER" id="PTHR43364">
    <property type="entry name" value="NADH-SPECIFIC METHYLGLYOXAL REDUCTASE-RELATED"/>
    <property type="match status" value="1"/>
</dbReference>
<accession>A0ABT6MZW7</accession>
<dbReference type="Gene3D" id="3.20.20.100">
    <property type="entry name" value="NADP-dependent oxidoreductase domain"/>
    <property type="match status" value="1"/>
</dbReference>
<keyword evidence="3" id="KW-1185">Reference proteome</keyword>
<dbReference type="SUPFAM" id="SSF51430">
    <property type="entry name" value="NAD(P)-linked oxidoreductase"/>
    <property type="match status" value="1"/>
</dbReference>
<feature type="domain" description="NADP-dependent oxidoreductase" evidence="1">
    <location>
        <begin position="12"/>
        <end position="263"/>
    </location>
</feature>